<dbReference type="Pfam" id="PF17207">
    <property type="entry name" value="MCM_OB"/>
    <property type="match status" value="1"/>
</dbReference>
<dbReference type="VEuPathDB" id="FungiDB:H257_16730"/>
<protein>
    <recommendedName>
        <fullName evidence="5">DNA helicase</fullName>
    </recommendedName>
</protein>
<dbReference type="SUPFAM" id="SSF50249">
    <property type="entry name" value="Nucleic acid-binding proteins"/>
    <property type="match status" value="1"/>
</dbReference>
<dbReference type="GO" id="GO:0046872">
    <property type="term" value="F:metal ion binding"/>
    <property type="evidence" value="ECO:0007669"/>
    <property type="project" value="InterPro"/>
</dbReference>
<dbReference type="InterPro" id="IPR012340">
    <property type="entry name" value="NA-bd_OB-fold"/>
</dbReference>
<dbReference type="SMART" id="SM00350">
    <property type="entry name" value="MCM"/>
    <property type="match status" value="1"/>
</dbReference>
<dbReference type="GO" id="GO:0003677">
    <property type="term" value="F:DNA binding"/>
    <property type="evidence" value="ECO:0007669"/>
    <property type="project" value="InterPro"/>
</dbReference>
<dbReference type="InterPro" id="IPR013578">
    <property type="entry name" value="Peptidase_M16C_assoc"/>
</dbReference>
<name>A0A397D3T0_APHAT</name>
<evidence type="ECO:0008006" key="5">
    <source>
        <dbReference type="Google" id="ProtNLM"/>
    </source>
</evidence>
<feature type="domain" description="MCM OB" evidence="2">
    <location>
        <begin position="100"/>
        <end position="189"/>
    </location>
</feature>
<organism evidence="3 4">
    <name type="scientific">Aphanomyces astaci</name>
    <name type="common">Crayfish plague agent</name>
    <dbReference type="NCBI Taxonomy" id="112090"/>
    <lineage>
        <taxon>Eukaryota</taxon>
        <taxon>Sar</taxon>
        <taxon>Stramenopiles</taxon>
        <taxon>Oomycota</taxon>
        <taxon>Saprolegniomycetes</taxon>
        <taxon>Saprolegniales</taxon>
        <taxon>Verrucalvaceae</taxon>
        <taxon>Aphanomyces</taxon>
    </lineage>
</organism>
<evidence type="ECO:0000259" key="1">
    <source>
        <dbReference type="Pfam" id="PF08367"/>
    </source>
</evidence>
<dbReference type="SUPFAM" id="SSF63411">
    <property type="entry name" value="LuxS/MPP-like metallohydrolase"/>
    <property type="match status" value="2"/>
</dbReference>
<evidence type="ECO:0000313" key="3">
    <source>
        <dbReference type="EMBL" id="RHY57489.1"/>
    </source>
</evidence>
<feature type="domain" description="Peptidase M16C associated" evidence="1">
    <location>
        <begin position="203"/>
        <end position="299"/>
    </location>
</feature>
<dbReference type="Proteomes" id="UP000265716">
    <property type="component" value="Unassembled WGS sequence"/>
</dbReference>
<comment type="caution">
    <text evidence="3">The sequence shown here is derived from an EMBL/GenBank/DDBJ whole genome shotgun (WGS) entry which is preliminary data.</text>
</comment>
<evidence type="ECO:0000313" key="4">
    <source>
        <dbReference type="Proteomes" id="UP000265716"/>
    </source>
</evidence>
<proteinExistence type="predicted"/>
<accession>A0A397D3T0</accession>
<dbReference type="InterPro" id="IPR011249">
    <property type="entry name" value="Metalloenz_LuxS/M16"/>
</dbReference>
<dbReference type="VEuPathDB" id="FungiDB:H257_05932"/>
<dbReference type="AlphaFoldDB" id="A0A397D3T0"/>
<dbReference type="PANTHER" id="PTHR43016:SF13">
    <property type="entry name" value="PRESEQUENCE PROTEASE, MITOCHONDRIAL"/>
    <property type="match status" value="1"/>
</dbReference>
<dbReference type="Pfam" id="PF08367">
    <property type="entry name" value="M16C_assoc"/>
    <property type="match status" value="1"/>
</dbReference>
<dbReference type="EMBL" id="QUTC01005534">
    <property type="protein sequence ID" value="RHY57489.1"/>
    <property type="molecule type" value="Genomic_DNA"/>
</dbReference>
<evidence type="ECO:0000259" key="2">
    <source>
        <dbReference type="Pfam" id="PF17207"/>
    </source>
</evidence>
<dbReference type="InterPro" id="IPR033762">
    <property type="entry name" value="MCM_OB"/>
</dbReference>
<sequence>MRNTRRYVTLFSDAVDEILPPPSRDISQAHDVLDVLRLHRVQEATTDPDHPVDIRTIFPPALMRRFELQCVDHTQLSPQHMSLILYIRLIPGVKTKPVPIRDVKASKVGSLVRIKGMVTRVSNVKPLVVVSTYTCESCSFEVYQEVKSRNFNPLLQCPSEKCTTNRTNGRLLMQTKASKFQKFQEVKFQVLQSFFYPKCGYTHDTSCYSEALVVETLCLPHHVSNTLTILEQLFADTQYTTPPNLAQIKSLVLSASAAANASIASTGHSLAAYRASMGLTSYAPAVESARGMTSIAALQQWADAIEADPAALDALGAIFRRLAALTFRRDQMGLSVVTEPHLVTQVDAELAKMTWQHHKQDDLAGRLGEGVFTMSSYFDPHTCQTLDAYADAVEFAVGGHFTDEDVHQALLATFSSIDAPQAPSAKGKGLFTRGFTHDMLQARRSQLLGVTKADLVRVATDHLANAAKSHAVVVGKEESRQELVHRGFQ</sequence>
<dbReference type="InterPro" id="IPR031327">
    <property type="entry name" value="MCM"/>
</dbReference>
<dbReference type="GO" id="GO:0016485">
    <property type="term" value="P:protein processing"/>
    <property type="evidence" value="ECO:0007669"/>
    <property type="project" value="TreeGrafter"/>
</dbReference>
<reference evidence="3 4" key="1">
    <citation type="submission" date="2018-08" db="EMBL/GenBank/DDBJ databases">
        <title>Aphanomyces genome sequencing and annotation.</title>
        <authorList>
            <person name="Minardi D."/>
            <person name="Oidtmann B."/>
            <person name="Van Der Giezen M."/>
            <person name="Studholme D.J."/>
        </authorList>
    </citation>
    <scope>NUCLEOTIDE SEQUENCE [LARGE SCALE GENOMIC DNA]</scope>
    <source>
        <strain evidence="3 4">SA</strain>
    </source>
</reference>
<gene>
    <name evidence="3" type="ORF">DYB38_001256</name>
</gene>
<dbReference type="GO" id="GO:0005524">
    <property type="term" value="F:ATP binding"/>
    <property type="evidence" value="ECO:0007669"/>
    <property type="project" value="InterPro"/>
</dbReference>
<dbReference type="Gene3D" id="3.30.830.10">
    <property type="entry name" value="Metalloenzyme, LuxS/M16 peptidase-like"/>
    <property type="match status" value="2"/>
</dbReference>
<dbReference type="PANTHER" id="PTHR43016">
    <property type="entry name" value="PRESEQUENCE PROTEASE"/>
    <property type="match status" value="1"/>
</dbReference>
<dbReference type="GO" id="GO:0004222">
    <property type="term" value="F:metalloendopeptidase activity"/>
    <property type="evidence" value="ECO:0007669"/>
    <property type="project" value="TreeGrafter"/>
</dbReference>